<dbReference type="STRING" id="50990.A0A4Y7PGI4"/>
<feature type="compositionally biased region" description="Low complexity" evidence="2">
    <location>
        <begin position="108"/>
        <end position="119"/>
    </location>
</feature>
<feature type="compositionally biased region" description="Gly residues" evidence="2">
    <location>
        <begin position="84"/>
        <end position="95"/>
    </location>
</feature>
<dbReference type="AlphaFoldDB" id="A0A4Y7PGI4"/>
<evidence type="ECO:0000256" key="1">
    <source>
        <dbReference type="SAM" id="Coils"/>
    </source>
</evidence>
<evidence type="ECO:0000313" key="4">
    <source>
        <dbReference type="Proteomes" id="UP000294933"/>
    </source>
</evidence>
<sequence length="771" mass="84504">MHDSELETLSIDATSTTEQSLDPVALSEPMNEVPKLPNGSVDNTDTIAVATPGRDTAQGGHGRGRGGRGGGCGVRGARGRGRGVRGGARGRGGAQSRGAISESDSGRESGLSVSSSEAHSGSKRLMSSTGSDESEQKRPRTSAYTDPFAQQTESSSRTEHAPLVLKLVPHHPTTAPSATNSRLESLRTPQEPAEMFARDLEQGPSSNPPNPPNMRLRSTSPSFSSLFTHDLAPQKIFLSPEIASQRPAHIPISKPIDLLGNIDPRLRFPTTNAHSTSSQIPPSQVVPKQLNNANRASVSMTSDHSSGNSRRSTTCSPSELSRGLSVAPPSSSRDSNLQSAPIRKPAVLIPKALTNTIDGLTAKIAKLESDLKAANEANAKLKKTCSGLAAENIKLQTADAKLAERLVALEASSAEQSTAIAKLAEMVKQTNTTTSGTVEHAVKKIKDNAFNTAIRKAFLASMGLTTTENLPGPLNDGFFDTDPETKTNLRLRPDFTKGFNENSAWHSWLCQWKGEAVVLDRIKTSFKGFQNKYKQSIKTDDVVIAGRRDGRHKQRKATKRMEREMCREELGLEAKEYDFLFTAGYQSTDESDGNDGIDPLTDTEQELPVSTTQKPWISHPHTHRSATVTKLIRDLDCILFRRHEKNLKERKATDKKNAACPHNRIRGAPRNRRLPRPRKGEPRVPRDAIDPTWLAENLDEDHENLIGEYNLVERKVALEDFEDLYQMKDEDGNELYDAYDENAECTEYADEDYTGYSADNDVDVRDGEQWN</sequence>
<feature type="region of interest" description="Disordered" evidence="2">
    <location>
        <begin position="169"/>
        <end position="188"/>
    </location>
</feature>
<organism evidence="3 4">
    <name type="scientific">Rickenella mellea</name>
    <dbReference type="NCBI Taxonomy" id="50990"/>
    <lineage>
        <taxon>Eukaryota</taxon>
        <taxon>Fungi</taxon>
        <taxon>Dikarya</taxon>
        <taxon>Basidiomycota</taxon>
        <taxon>Agaricomycotina</taxon>
        <taxon>Agaricomycetes</taxon>
        <taxon>Hymenochaetales</taxon>
        <taxon>Rickenellaceae</taxon>
        <taxon>Rickenella</taxon>
    </lineage>
</organism>
<feature type="region of interest" description="Disordered" evidence="2">
    <location>
        <begin position="649"/>
        <end position="688"/>
    </location>
</feature>
<dbReference type="OrthoDB" id="2933239at2759"/>
<dbReference type="EMBL" id="ML170513">
    <property type="protein sequence ID" value="TDL13639.1"/>
    <property type="molecule type" value="Genomic_DNA"/>
</dbReference>
<accession>A0A4Y7PGI4</accession>
<feature type="coiled-coil region" evidence="1">
    <location>
        <begin position="357"/>
        <end position="391"/>
    </location>
</feature>
<feature type="compositionally biased region" description="Polar residues" evidence="2">
    <location>
        <begin position="11"/>
        <end position="20"/>
    </location>
</feature>
<evidence type="ECO:0000256" key="2">
    <source>
        <dbReference type="SAM" id="MobiDB-lite"/>
    </source>
</evidence>
<name>A0A4Y7PGI4_9AGAM</name>
<feature type="compositionally biased region" description="Basic residues" evidence="2">
    <location>
        <begin position="663"/>
        <end position="677"/>
    </location>
</feature>
<keyword evidence="4" id="KW-1185">Reference proteome</keyword>
<gene>
    <name evidence="3" type="ORF">BD410DRAFT_846748</name>
</gene>
<dbReference type="Proteomes" id="UP000294933">
    <property type="component" value="Unassembled WGS sequence"/>
</dbReference>
<keyword evidence="1" id="KW-0175">Coiled coil</keyword>
<feature type="region of interest" description="Disordered" evidence="2">
    <location>
        <begin position="1"/>
        <end position="158"/>
    </location>
</feature>
<feature type="region of interest" description="Disordered" evidence="2">
    <location>
        <begin position="752"/>
        <end position="771"/>
    </location>
</feature>
<feature type="compositionally biased region" description="Basic and acidic residues" evidence="2">
    <location>
        <begin position="678"/>
        <end position="688"/>
    </location>
</feature>
<feature type="compositionally biased region" description="Polar residues" evidence="2">
    <location>
        <begin position="174"/>
        <end position="183"/>
    </location>
</feature>
<feature type="compositionally biased region" description="Polar residues" evidence="2">
    <location>
        <begin position="328"/>
        <end position="339"/>
    </location>
</feature>
<feature type="compositionally biased region" description="Polar residues" evidence="2">
    <location>
        <begin position="295"/>
        <end position="319"/>
    </location>
</feature>
<protein>
    <submittedName>
        <fullName evidence="3">Uncharacterized protein</fullName>
    </submittedName>
</protein>
<dbReference type="VEuPathDB" id="FungiDB:BD410DRAFT_846748"/>
<proteinExistence type="predicted"/>
<feature type="compositionally biased region" description="Gly residues" evidence="2">
    <location>
        <begin position="67"/>
        <end position="76"/>
    </location>
</feature>
<evidence type="ECO:0000313" key="3">
    <source>
        <dbReference type="EMBL" id="TDL13639.1"/>
    </source>
</evidence>
<reference evidence="3 4" key="1">
    <citation type="submission" date="2018-06" db="EMBL/GenBank/DDBJ databases">
        <title>A transcriptomic atlas of mushroom development highlights an independent origin of complex multicellularity.</title>
        <authorList>
            <consortium name="DOE Joint Genome Institute"/>
            <person name="Krizsan K."/>
            <person name="Almasi E."/>
            <person name="Merenyi Z."/>
            <person name="Sahu N."/>
            <person name="Viragh M."/>
            <person name="Koszo T."/>
            <person name="Mondo S."/>
            <person name="Kiss B."/>
            <person name="Balint B."/>
            <person name="Kues U."/>
            <person name="Barry K."/>
            <person name="Hegedus J.C."/>
            <person name="Henrissat B."/>
            <person name="Johnson J."/>
            <person name="Lipzen A."/>
            <person name="Ohm R."/>
            <person name="Nagy I."/>
            <person name="Pangilinan J."/>
            <person name="Yan J."/>
            <person name="Xiong Y."/>
            <person name="Grigoriev I.V."/>
            <person name="Hibbett D.S."/>
            <person name="Nagy L.G."/>
        </authorList>
    </citation>
    <scope>NUCLEOTIDE SEQUENCE [LARGE SCALE GENOMIC DNA]</scope>
    <source>
        <strain evidence="3 4">SZMC22713</strain>
    </source>
</reference>
<feature type="region of interest" description="Disordered" evidence="2">
    <location>
        <begin position="295"/>
        <end position="339"/>
    </location>
</feature>
<feature type="compositionally biased region" description="Basic and acidic residues" evidence="2">
    <location>
        <begin position="762"/>
        <end position="771"/>
    </location>
</feature>
<feature type="compositionally biased region" description="Polar residues" evidence="2">
    <location>
        <begin position="142"/>
        <end position="155"/>
    </location>
</feature>